<reference evidence="1 2" key="1">
    <citation type="journal article" date="2014" name="PLoS Genet.">
        <title>The Genome of Spironucleus salmonicida Highlights a Fish Pathogen Adapted to Fluctuating Environments.</title>
        <authorList>
            <person name="Xu F."/>
            <person name="Jerlstrom-Hultqvist J."/>
            <person name="Einarsson E."/>
            <person name="Astvaldsson A."/>
            <person name="Svard S.G."/>
            <person name="Andersson J.O."/>
        </authorList>
    </citation>
    <scope>NUCLEOTIDE SEQUENCE [LARGE SCALE GENOMIC DNA]</scope>
    <source>
        <strain evidence="1 2">ATCC 50377</strain>
    </source>
</reference>
<protein>
    <submittedName>
        <fullName evidence="1">Uncharacterized protein</fullName>
    </submittedName>
</protein>
<dbReference type="RefSeq" id="XP_067763258.1">
    <property type="nucleotide sequence ID" value="XM_067908437.1"/>
</dbReference>
<dbReference type="GeneID" id="94298619"/>
<dbReference type="AlphaFoldDB" id="A0A9P8LQI6"/>
<organism evidence="1 2">
    <name type="scientific">Spironucleus salmonicida</name>
    <dbReference type="NCBI Taxonomy" id="348837"/>
    <lineage>
        <taxon>Eukaryota</taxon>
        <taxon>Metamonada</taxon>
        <taxon>Diplomonadida</taxon>
        <taxon>Hexamitidae</taxon>
        <taxon>Hexamitinae</taxon>
        <taxon>Spironucleus</taxon>
    </lineage>
</organism>
<accession>A0A9P8LQI6</accession>
<keyword evidence="2" id="KW-1185">Reference proteome</keyword>
<gene>
    <name evidence="1" type="ORF">SS50377_24596</name>
</gene>
<dbReference type="EMBL" id="AUWU02000005">
    <property type="protein sequence ID" value="KAH0572485.1"/>
    <property type="molecule type" value="Genomic_DNA"/>
</dbReference>
<dbReference type="KEGG" id="ssao:94298619"/>
<comment type="caution">
    <text evidence="1">The sequence shown here is derived from an EMBL/GenBank/DDBJ whole genome shotgun (WGS) entry which is preliminary data.</text>
</comment>
<dbReference type="Proteomes" id="UP000018208">
    <property type="component" value="Unassembled WGS sequence"/>
</dbReference>
<name>A0A9P8LQI6_9EUKA</name>
<sequence>MFEQKQQIQQYTIIQYYKLFLSPLINLQFNLPYLFFNVRLRIIQKEQYVYKQIYNYYILICKMGNCISQQFIRKRQIVVSRQINKQIQDLDRTVFSATYDLSLTDLEIQALTNGLLNQIVTCAAGSSQLVPNQDIDISMIDNIGIYDLTSFTSIISHDSDAEKSFTESLIASRTREKLLIGTLTRQYSQQQQQQSQLTTSQSQSLFFKILDKHPEIYERINSQEYSESDNFQMDND</sequence>
<evidence type="ECO:0000313" key="1">
    <source>
        <dbReference type="EMBL" id="KAH0572485.1"/>
    </source>
</evidence>
<proteinExistence type="predicted"/>
<evidence type="ECO:0000313" key="2">
    <source>
        <dbReference type="Proteomes" id="UP000018208"/>
    </source>
</evidence>